<evidence type="ECO:0000256" key="1">
    <source>
        <dbReference type="SAM" id="MobiDB-lite"/>
    </source>
</evidence>
<proteinExistence type="predicted"/>
<protein>
    <submittedName>
        <fullName evidence="2">Filamin-A isoform X4</fullName>
    </submittedName>
</protein>
<accession>A0A6G0ZN53</accession>
<dbReference type="OrthoDB" id="10443425at2759"/>
<reference evidence="2 3" key="1">
    <citation type="submission" date="2019-08" db="EMBL/GenBank/DDBJ databases">
        <title>Whole genome of Aphis craccivora.</title>
        <authorList>
            <person name="Voronova N.V."/>
            <person name="Shulinski R.S."/>
            <person name="Bandarenka Y.V."/>
            <person name="Zhorov D.G."/>
            <person name="Warner D."/>
        </authorList>
    </citation>
    <scope>NUCLEOTIDE SEQUENCE [LARGE SCALE GENOMIC DNA]</scope>
    <source>
        <strain evidence="2">180601</strain>
        <tissue evidence="2">Whole Body</tissue>
    </source>
</reference>
<sequence length="104" mass="11417">MVYLFHFELPVEEATWTCLATAYRPYLKCLTVSEVDACAAAVMHLSRGYDAVNRRPRPSGDDEGGGDGAGPEDAARNGADDDQPEITFLTFFYVNTKKGIIIIL</sequence>
<name>A0A6G0ZN53_APHCR</name>
<feature type="region of interest" description="Disordered" evidence="1">
    <location>
        <begin position="51"/>
        <end position="82"/>
    </location>
</feature>
<evidence type="ECO:0000313" key="3">
    <source>
        <dbReference type="Proteomes" id="UP000478052"/>
    </source>
</evidence>
<organism evidence="2 3">
    <name type="scientific">Aphis craccivora</name>
    <name type="common">Cowpea aphid</name>
    <dbReference type="NCBI Taxonomy" id="307492"/>
    <lineage>
        <taxon>Eukaryota</taxon>
        <taxon>Metazoa</taxon>
        <taxon>Ecdysozoa</taxon>
        <taxon>Arthropoda</taxon>
        <taxon>Hexapoda</taxon>
        <taxon>Insecta</taxon>
        <taxon>Pterygota</taxon>
        <taxon>Neoptera</taxon>
        <taxon>Paraneoptera</taxon>
        <taxon>Hemiptera</taxon>
        <taxon>Sternorrhyncha</taxon>
        <taxon>Aphidomorpha</taxon>
        <taxon>Aphidoidea</taxon>
        <taxon>Aphididae</taxon>
        <taxon>Aphidini</taxon>
        <taxon>Aphis</taxon>
        <taxon>Aphis</taxon>
    </lineage>
</organism>
<evidence type="ECO:0000313" key="2">
    <source>
        <dbReference type="EMBL" id="KAF0772625.1"/>
    </source>
</evidence>
<gene>
    <name evidence="2" type="ORF">FWK35_00001968</name>
</gene>
<dbReference type="EMBL" id="VUJU01000154">
    <property type="protein sequence ID" value="KAF0772625.1"/>
    <property type="molecule type" value="Genomic_DNA"/>
</dbReference>
<dbReference type="AlphaFoldDB" id="A0A6G0ZN53"/>
<keyword evidence="3" id="KW-1185">Reference proteome</keyword>
<dbReference type="Proteomes" id="UP000478052">
    <property type="component" value="Unassembled WGS sequence"/>
</dbReference>
<comment type="caution">
    <text evidence="2">The sequence shown here is derived from an EMBL/GenBank/DDBJ whole genome shotgun (WGS) entry which is preliminary data.</text>
</comment>